<evidence type="ECO:0000313" key="3">
    <source>
        <dbReference type="Proteomes" id="UP000191240"/>
    </source>
</evidence>
<dbReference type="OrthoDB" id="7067273at2"/>
<dbReference type="EMBL" id="FQYW01000008">
    <property type="protein sequence ID" value="SHI60860.1"/>
    <property type="molecule type" value="Genomic_DNA"/>
</dbReference>
<dbReference type="AlphaFoldDB" id="A0A1M6CIK1"/>
<organism evidence="2 3">
    <name type="scientific">Anaerovibrio lipolyticus DSM 3074</name>
    <dbReference type="NCBI Taxonomy" id="1120997"/>
    <lineage>
        <taxon>Bacteria</taxon>
        <taxon>Bacillati</taxon>
        <taxon>Bacillota</taxon>
        <taxon>Negativicutes</taxon>
        <taxon>Selenomonadales</taxon>
        <taxon>Selenomonadaceae</taxon>
        <taxon>Anaerovibrio</taxon>
    </lineage>
</organism>
<dbReference type="InterPro" id="IPR003173">
    <property type="entry name" value="PC4_C"/>
</dbReference>
<protein>
    <recommendedName>
        <fullName evidence="1">Transcriptional coactivator p15 (PC4) C-terminal domain-containing protein</fullName>
    </recommendedName>
</protein>
<dbReference type="GO" id="GO:0003677">
    <property type="term" value="F:DNA binding"/>
    <property type="evidence" value="ECO:0007669"/>
    <property type="project" value="InterPro"/>
</dbReference>
<dbReference type="Proteomes" id="UP000191240">
    <property type="component" value="Unassembled WGS sequence"/>
</dbReference>
<dbReference type="RefSeq" id="WP_080325609.1">
    <property type="nucleotide sequence ID" value="NZ_FQYW01000008.1"/>
</dbReference>
<evidence type="ECO:0000313" key="2">
    <source>
        <dbReference type="EMBL" id="SHI60860.1"/>
    </source>
</evidence>
<accession>A0A1M6CIK1</accession>
<dbReference type="Gene3D" id="2.30.31.70">
    <property type="match status" value="1"/>
</dbReference>
<dbReference type="GO" id="GO:0006355">
    <property type="term" value="P:regulation of DNA-templated transcription"/>
    <property type="evidence" value="ECO:0007669"/>
    <property type="project" value="InterPro"/>
</dbReference>
<name>A0A1M6CIK1_9FIRM</name>
<reference evidence="2 3" key="1">
    <citation type="submission" date="2016-11" db="EMBL/GenBank/DDBJ databases">
        <authorList>
            <person name="Jaros S."/>
            <person name="Januszkiewicz K."/>
            <person name="Wedrychowicz H."/>
        </authorList>
    </citation>
    <scope>NUCLEOTIDE SEQUENCE [LARGE SCALE GENOMIC DNA]</scope>
    <source>
        <strain evidence="2 3">DSM 3074</strain>
    </source>
</reference>
<dbReference type="Pfam" id="PF02229">
    <property type="entry name" value="PC4"/>
    <property type="match status" value="1"/>
</dbReference>
<gene>
    <name evidence="2" type="ORF">SAMN02745671_01130</name>
</gene>
<proteinExistence type="predicted"/>
<feature type="domain" description="Transcriptional coactivator p15 (PC4) C-terminal" evidence="1">
    <location>
        <begin position="22"/>
        <end position="67"/>
    </location>
</feature>
<sequence>MSKEFEFSIEVVGAKLGETTAKGWTTEINKVSFCGRPAKWDIRSWNEDHTKMGKGVTLTDGEMKALYQFLAMP</sequence>
<evidence type="ECO:0000259" key="1">
    <source>
        <dbReference type="Pfam" id="PF02229"/>
    </source>
</evidence>